<dbReference type="EMBL" id="KL814621">
    <property type="protein sequence ID" value="KFM83212.1"/>
    <property type="molecule type" value="Genomic_DNA"/>
</dbReference>
<organism evidence="1 2">
    <name type="scientific">Stegodyphus mimosarum</name>
    <name type="common">African social velvet spider</name>
    <dbReference type="NCBI Taxonomy" id="407821"/>
    <lineage>
        <taxon>Eukaryota</taxon>
        <taxon>Metazoa</taxon>
        <taxon>Ecdysozoa</taxon>
        <taxon>Arthropoda</taxon>
        <taxon>Chelicerata</taxon>
        <taxon>Arachnida</taxon>
        <taxon>Araneae</taxon>
        <taxon>Araneomorphae</taxon>
        <taxon>Entelegynae</taxon>
        <taxon>Eresoidea</taxon>
        <taxon>Eresidae</taxon>
        <taxon>Stegodyphus</taxon>
    </lineage>
</organism>
<reference evidence="1 2" key="1">
    <citation type="submission" date="2013-11" db="EMBL/GenBank/DDBJ databases">
        <title>Genome sequencing of Stegodyphus mimosarum.</title>
        <authorList>
            <person name="Bechsgaard J."/>
        </authorList>
    </citation>
    <scope>NUCLEOTIDE SEQUENCE [LARGE SCALE GENOMIC DNA]</scope>
</reference>
<feature type="non-terminal residue" evidence="1">
    <location>
        <position position="49"/>
    </location>
</feature>
<keyword evidence="2" id="KW-1185">Reference proteome</keyword>
<dbReference type="Proteomes" id="UP000054359">
    <property type="component" value="Unassembled WGS sequence"/>
</dbReference>
<evidence type="ECO:0000313" key="1">
    <source>
        <dbReference type="EMBL" id="KFM83212.1"/>
    </source>
</evidence>
<proteinExistence type="predicted"/>
<evidence type="ECO:0000313" key="2">
    <source>
        <dbReference type="Proteomes" id="UP000054359"/>
    </source>
</evidence>
<protein>
    <submittedName>
        <fullName evidence="1">Uncharacterized protein</fullName>
    </submittedName>
</protein>
<gene>
    <name evidence="1" type="ORF">X975_10157</name>
</gene>
<dbReference type="AlphaFoldDB" id="A0A087V0S3"/>
<accession>A0A087V0S3</accession>
<name>A0A087V0S3_STEMI</name>
<sequence>MTSSKFRFYSVARTLFFQSFLFSENDTIFYVCGNEVLNHVFGMTSLLLF</sequence>